<feature type="compositionally biased region" description="Basic and acidic residues" evidence="1">
    <location>
        <begin position="133"/>
        <end position="142"/>
    </location>
</feature>
<organism evidence="2 3">
    <name type="scientific">Pristionchus mayeri</name>
    <dbReference type="NCBI Taxonomy" id="1317129"/>
    <lineage>
        <taxon>Eukaryota</taxon>
        <taxon>Metazoa</taxon>
        <taxon>Ecdysozoa</taxon>
        <taxon>Nematoda</taxon>
        <taxon>Chromadorea</taxon>
        <taxon>Rhabditida</taxon>
        <taxon>Rhabditina</taxon>
        <taxon>Diplogasteromorpha</taxon>
        <taxon>Diplogasteroidea</taxon>
        <taxon>Neodiplogasteridae</taxon>
        <taxon>Pristionchus</taxon>
    </lineage>
</organism>
<feature type="region of interest" description="Disordered" evidence="1">
    <location>
        <begin position="125"/>
        <end position="154"/>
    </location>
</feature>
<sequence>MIGPRAAVASNRVSRDFGDAAQSSSAHLLPTIPERDDESVSTLIFWPPPTFWENFRQTFCCCCCAYNYAHSEESFAHEEDTRTVHVSIFDPTSTFDLPPTSTPIEIPSTSGDEIVESSGSFQEVSLGNAECSPPHHEDELDRLISSFRPTQPTP</sequence>
<keyword evidence="3" id="KW-1185">Reference proteome</keyword>
<name>A0AAN5DGZ9_9BILA</name>
<dbReference type="AlphaFoldDB" id="A0AAN5DGZ9"/>
<comment type="caution">
    <text evidence="2">The sequence shown here is derived from an EMBL/GenBank/DDBJ whole genome shotgun (WGS) entry which is preliminary data.</text>
</comment>
<evidence type="ECO:0000256" key="1">
    <source>
        <dbReference type="SAM" id="MobiDB-lite"/>
    </source>
</evidence>
<reference evidence="3" key="1">
    <citation type="submission" date="2022-10" db="EMBL/GenBank/DDBJ databases">
        <title>Genome assembly of Pristionchus species.</title>
        <authorList>
            <person name="Yoshida K."/>
            <person name="Sommer R.J."/>
        </authorList>
    </citation>
    <scope>NUCLEOTIDE SEQUENCE [LARGE SCALE GENOMIC DNA]</scope>
    <source>
        <strain evidence="3">RS5460</strain>
    </source>
</reference>
<evidence type="ECO:0000313" key="3">
    <source>
        <dbReference type="Proteomes" id="UP001328107"/>
    </source>
</evidence>
<gene>
    <name evidence="2" type="ORF">PMAYCL1PPCAC_33308</name>
</gene>
<dbReference type="Proteomes" id="UP001328107">
    <property type="component" value="Unassembled WGS sequence"/>
</dbReference>
<dbReference type="EMBL" id="BTRK01000006">
    <property type="protein sequence ID" value="GMR63113.1"/>
    <property type="molecule type" value="Genomic_DNA"/>
</dbReference>
<evidence type="ECO:0000313" key="2">
    <source>
        <dbReference type="EMBL" id="GMR63113.1"/>
    </source>
</evidence>
<accession>A0AAN5DGZ9</accession>
<protein>
    <submittedName>
        <fullName evidence="2">Uncharacterized protein</fullName>
    </submittedName>
</protein>
<proteinExistence type="predicted"/>